<feature type="domain" description="NADH-ubiquinone oxidoreductase 51kDa subunit iron-sulphur binding" evidence="6">
    <location>
        <begin position="323"/>
        <end position="371"/>
    </location>
</feature>
<keyword evidence="4" id="KW-0408">Iron</keyword>
<dbReference type="SMART" id="SM00928">
    <property type="entry name" value="NADH_4Fe-4S"/>
    <property type="match status" value="1"/>
</dbReference>
<proteinExistence type="inferred from homology"/>
<dbReference type="GO" id="GO:0046872">
    <property type="term" value="F:metal ion binding"/>
    <property type="evidence" value="ECO:0007669"/>
    <property type="project" value="UniProtKB-KW"/>
</dbReference>
<dbReference type="InterPro" id="IPR037225">
    <property type="entry name" value="Nuo51_FMN-bd_sf"/>
</dbReference>
<evidence type="ECO:0000256" key="4">
    <source>
        <dbReference type="ARBA" id="ARBA00023004"/>
    </source>
</evidence>
<evidence type="ECO:0000259" key="6">
    <source>
        <dbReference type="SMART" id="SM00928"/>
    </source>
</evidence>
<dbReference type="Gene3D" id="3.40.50.11540">
    <property type="entry name" value="NADH-ubiquinone oxidoreductase 51kDa subunit"/>
    <property type="match status" value="1"/>
</dbReference>
<dbReference type="PATRIC" id="fig|679936.5.peg.1029"/>
<dbReference type="Gene3D" id="1.20.1440.230">
    <property type="entry name" value="NADH-ubiquinone oxidoreductase 51kDa subunit, iron-sulphur binding domain"/>
    <property type="match status" value="1"/>
</dbReference>
<sequence>MIARLLPPPDLSSPPASLERLYERGYHHAWQRSQSLSPADVIDEVTRSGIMGRGGAAFPTGRKWLSVAQEPDPVKYVVMNADESELGTYKDRVLLEQDPFGPLVGLLIAAYAIGARQGYIYIRGEYQDVEQILKDALAQLETLGWTGPNGITLDIRRGAGAYIAGEETALLNSIEGKRPEPRVKPPFPTRHGLFGRPTVIQNVETLANIAHLFAHDVDWFRAVGTSATPGTKLMAVSGHVKRPGVYEIPFGTPLWTLLTDPAYAGGIGGTGDLQAVLLGGAAGTWLTAEEVRDVRLDYPDLRPYGASLGSGAVMAFDRTVDLTAVLAQLARFFAEESCGQCVPCRIGTHRLWERLKRGWPSSDQHPALRDLGEAMRDASICGLGQTAPLAFLSYLDRPQLWQAVKEA</sequence>
<dbReference type="Pfam" id="PF01512">
    <property type="entry name" value="Complex1_51K"/>
    <property type="match status" value="1"/>
</dbReference>
<evidence type="ECO:0000256" key="5">
    <source>
        <dbReference type="ARBA" id="ARBA00023014"/>
    </source>
</evidence>
<keyword evidence="7" id="KW-0560">Oxidoreductase</keyword>
<dbReference type="InterPro" id="IPR011538">
    <property type="entry name" value="Nuo51_FMN-bd"/>
</dbReference>
<reference evidence="8" key="1">
    <citation type="submission" date="2011-12" db="EMBL/GenBank/DDBJ databases">
        <title>The complete genome of chromosome of Sulfobacillus acidophilus DSM 10332.</title>
        <authorList>
            <person name="Lucas S."/>
            <person name="Han J."/>
            <person name="Lapidus A."/>
            <person name="Bruce D."/>
            <person name="Goodwin L."/>
            <person name="Pitluck S."/>
            <person name="Peters L."/>
            <person name="Kyrpides N."/>
            <person name="Mavromatis K."/>
            <person name="Ivanova N."/>
            <person name="Mikhailova N."/>
            <person name="Chertkov O."/>
            <person name="Saunders E."/>
            <person name="Detter J.C."/>
            <person name="Tapia R."/>
            <person name="Han C."/>
            <person name="Land M."/>
            <person name="Hauser L."/>
            <person name="Markowitz V."/>
            <person name="Cheng J.-F."/>
            <person name="Hugenholtz P."/>
            <person name="Woyke T."/>
            <person name="Wu D."/>
            <person name="Pukall R."/>
            <person name="Gehrich-Schroeter G."/>
            <person name="Schneider S."/>
            <person name="Klenk H.-P."/>
            <person name="Eisen J.A."/>
        </authorList>
    </citation>
    <scope>NUCLEOTIDE SEQUENCE [LARGE SCALE GENOMIC DNA]</scope>
    <source>
        <strain evidence="8">ATCC 700253 / DSM 10332 / NAL</strain>
    </source>
</reference>
<evidence type="ECO:0000256" key="3">
    <source>
        <dbReference type="ARBA" id="ARBA00022723"/>
    </source>
</evidence>
<dbReference type="Pfam" id="PF10589">
    <property type="entry name" value="NADH_4Fe-4S"/>
    <property type="match status" value="1"/>
</dbReference>
<keyword evidence="2" id="KW-0004">4Fe-4S</keyword>
<dbReference type="SUPFAM" id="SSF140490">
    <property type="entry name" value="Nqo1C-terminal domain-like"/>
    <property type="match status" value="1"/>
</dbReference>
<dbReference type="EMBL" id="CP003179">
    <property type="protein sequence ID" value="AEW04474.1"/>
    <property type="molecule type" value="Genomic_DNA"/>
</dbReference>
<accession>G8TT94</accession>
<evidence type="ECO:0000256" key="1">
    <source>
        <dbReference type="ARBA" id="ARBA00007523"/>
    </source>
</evidence>
<reference evidence="7 8" key="2">
    <citation type="journal article" date="2012" name="Stand. Genomic Sci.">
        <title>Complete genome sequence of the moderately thermophilic mineral-sulfide-oxidizing firmicute Sulfobacillus acidophilus type strain (NAL(T)).</title>
        <authorList>
            <person name="Anderson I."/>
            <person name="Chertkov O."/>
            <person name="Chen A."/>
            <person name="Saunders E."/>
            <person name="Lapidus A."/>
            <person name="Nolan M."/>
            <person name="Lucas S."/>
            <person name="Hammon N."/>
            <person name="Deshpande S."/>
            <person name="Cheng J.F."/>
            <person name="Han C."/>
            <person name="Tapia R."/>
            <person name="Goodwin L.A."/>
            <person name="Pitluck S."/>
            <person name="Liolios K."/>
            <person name="Pagani I."/>
            <person name="Ivanova N."/>
            <person name="Mikhailova N."/>
            <person name="Pati A."/>
            <person name="Palaniappan K."/>
            <person name="Land M."/>
            <person name="Pan C."/>
            <person name="Rohde M."/>
            <person name="Pukall R."/>
            <person name="Goker M."/>
            <person name="Detter J.C."/>
            <person name="Woyke T."/>
            <person name="Bristow J."/>
            <person name="Eisen J.A."/>
            <person name="Markowitz V."/>
            <person name="Hugenholtz P."/>
            <person name="Kyrpides N.C."/>
            <person name="Klenk H.P."/>
            <person name="Mavromatis K."/>
        </authorList>
    </citation>
    <scope>NUCLEOTIDE SEQUENCE [LARGE SCALE GENOMIC DNA]</scope>
    <source>
        <strain evidence="8">ATCC 700253 / DSM 10332 / NAL</strain>
    </source>
</reference>
<dbReference type="InterPro" id="IPR037207">
    <property type="entry name" value="Nuop51_4Fe4S-bd_sf"/>
</dbReference>
<dbReference type="STRING" id="679936.Sulac_0972"/>
<comment type="similarity">
    <text evidence="1">Belongs to the complex I 51 kDa subunit family.</text>
</comment>
<dbReference type="Gene3D" id="3.10.20.600">
    <property type="match status" value="1"/>
</dbReference>
<dbReference type="PANTHER" id="PTHR43578">
    <property type="entry name" value="NADH-QUINONE OXIDOREDUCTASE SUBUNIT F"/>
    <property type="match status" value="1"/>
</dbReference>
<evidence type="ECO:0000313" key="8">
    <source>
        <dbReference type="Proteomes" id="UP000005439"/>
    </source>
</evidence>
<dbReference type="SUPFAM" id="SSF142984">
    <property type="entry name" value="Nqo1 middle domain-like"/>
    <property type="match status" value="1"/>
</dbReference>
<dbReference type="PANTHER" id="PTHR43578:SF3">
    <property type="entry name" value="NADH-QUINONE OXIDOREDUCTASE SUBUNIT F"/>
    <property type="match status" value="1"/>
</dbReference>
<dbReference type="GO" id="GO:0016491">
    <property type="term" value="F:oxidoreductase activity"/>
    <property type="evidence" value="ECO:0007669"/>
    <property type="project" value="UniProtKB-KW"/>
</dbReference>
<dbReference type="Proteomes" id="UP000005439">
    <property type="component" value="Chromosome"/>
</dbReference>
<keyword evidence="5" id="KW-0411">Iron-sulfur</keyword>
<keyword evidence="3" id="KW-0479">Metal-binding</keyword>
<organism evidence="7 8">
    <name type="scientific">Sulfobacillus acidophilus (strain ATCC 700253 / DSM 10332 / NAL)</name>
    <dbReference type="NCBI Taxonomy" id="679936"/>
    <lineage>
        <taxon>Bacteria</taxon>
        <taxon>Bacillati</taxon>
        <taxon>Bacillota</taxon>
        <taxon>Clostridia</taxon>
        <taxon>Eubacteriales</taxon>
        <taxon>Clostridiales Family XVII. Incertae Sedis</taxon>
        <taxon>Sulfobacillus</taxon>
    </lineage>
</organism>
<dbReference type="InterPro" id="IPR019575">
    <property type="entry name" value="Nuop51_4Fe4S-bd"/>
</dbReference>
<dbReference type="InterPro" id="IPR001949">
    <property type="entry name" value="NADH-UbQ_OxRdtase_51kDa_CS"/>
</dbReference>
<dbReference type="HOGENOM" id="CLU_014881_0_1_9"/>
<protein>
    <submittedName>
        <fullName evidence="7">NADH dehydrogenase (Quinone)</fullName>
        <ecNumber evidence="7">1.6.99.5</ecNumber>
    </submittedName>
</protein>
<name>G8TT94_SULAD</name>
<dbReference type="KEGG" id="sap:Sulac_0972"/>
<dbReference type="SUPFAM" id="SSF142019">
    <property type="entry name" value="Nqo1 FMN-binding domain-like"/>
    <property type="match status" value="1"/>
</dbReference>
<dbReference type="AlphaFoldDB" id="G8TT94"/>
<dbReference type="PROSITE" id="PS00645">
    <property type="entry name" value="COMPLEX1_51K_2"/>
    <property type="match status" value="1"/>
</dbReference>
<gene>
    <name evidence="7" type="ordered locus">Sulac_0972</name>
</gene>
<dbReference type="GO" id="GO:0051539">
    <property type="term" value="F:4 iron, 4 sulfur cluster binding"/>
    <property type="evidence" value="ECO:0007669"/>
    <property type="project" value="UniProtKB-KW"/>
</dbReference>
<dbReference type="GO" id="GO:0008137">
    <property type="term" value="F:NADH dehydrogenase (ubiquinone) activity"/>
    <property type="evidence" value="ECO:0007669"/>
    <property type="project" value="InterPro"/>
</dbReference>
<evidence type="ECO:0000313" key="7">
    <source>
        <dbReference type="EMBL" id="AEW04474.1"/>
    </source>
</evidence>
<keyword evidence="8" id="KW-1185">Reference proteome</keyword>
<dbReference type="EC" id="1.6.99.5" evidence="7"/>
<evidence type="ECO:0000256" key="2">
    <source>
        <dbReference type="ARBA" id="ARBA00022485"/>
    </source>
</evidence>
<dbReference type="GO" id="GO:0010181">
    <property type="term" value="F:FMN binding"/>
    <property type="evidence" value="ECO:0007669"/>
    <property type="project" value="InterPro"/>
</dbReference>